<dbReference type="GO" id="GO:0045936">
    <property type="term" value="P:negative regulation of phosphate metabolic process"/>
    <property type="evidence" value="ECO:0007669"/>
    <property type="project" value="InterPro"/>
</dbReference>
<dbReference type="GO" id="GO:0005737">
    <property type="term" value="C:cytoplasm"/>
    <property type="evidence" value="ECO:0007669"/>
    <property type="project" value="UniProtKB-SubCell"/>
</dbReference>
<protein>
    <recommendedName>
        <fullName evidence="7">Phosphate-specific transport system accessory protein PhoU</fullName>
    </recommendedName>
</protein>
<dbReference type="PIRSF" id="PIRSF003107">
    <property type="entry name" value="PhoU"/>
    <property type="match status" value="1"/>
</dbReference>
<dbReference type="AlphaFoldDB" id="A0A1F4TQM9"/>
<dbReference type="InterPro" id="IPR038078">
    <property type="entry name" value="PhoU-like_sf"/>
</dbReference>
<keyword evidence="5 7" id="KW-0963">Cytoplasm</keyword>
<comment type="similarity">
    <text evidence="2 7">Belongs to the PhoU family.</text>
</comment>
<dbReference type="InterPro" id="IPR028366">
    <property type="entry name" value="PhoU"/>
</dbReference>
<evidence type="ECO:0000256" key="1">
    <source>
        <dbReference type="ARBA" id="ARBA00004496"/>
    </source>
</evidence>
<name>A0A1F4TQM9_UNCSA</name>
<dbReference type="GO" id="GO:0030643">
    <property type="term" value="P:intracellular phosphate ion homeostasis"/>
    <property type="evidence" value="ECO:0007669"/>
    <property type="project" value="InterPro"/>
</dbReference>
<evidence type="ECO:0000256" key="5">
    <source>
        <dbReference type="ARBA" id="ARBA00022490"/>
    </source>
</evidence>
<evidence type="ECO:0000313" key="10">
    <source>
        <dbReference type="Proteomes" id="UP000177309"/>
    </source>
</evidence>
<evidence type="ECO:0000313" key="9">
    <source>
        <dbReference type="EMBL" id="OGC34889.1"/>
    </source>
</evidence>
<comment type="subunit">
    <text evidence="3 7">Homodimer.</text>
</comment>
<dbReference type="NCBIfam" id="TIGR02135">
    <property type="entry name" value="phoU_full"/>
    <property type="match status" value="1"/>
</dbReference>
<keyword evidence="6 7" id="KW-0592">Phosphate transport</keyword>
<organism evidence="9 10">
    <name type="scientific">candidate division WOR-1 bacterium RIFOXYC2_FULL_41_25</name>
    <dbReference type="NCBI Taxonomy" id="1802586"/>
    <lineage>
        <taxon>Bacteria</taxon>
        <taxon>Bacillati</taxon>
        <taxon>Saganbacteria</taxon>
    </lineage>
</organism>
<evidence type="ECO:0000256" key="4">
    <source>
        <dbReference type="ARBA" id="ARBA00022448"/>
    </source>
</evidence>
<evidence type="ECO:0000256" key="3">
    <source>
        <dbReference type="ARBA" id="ARBA00011738"/>
    </source>
</evidence>
<dbReference type="SUPFAM" id="SSF109755">
    <property type="entry name" value="PhoU-like"/>
    <property type="match status" value="1"/>
</dbReference>
<feature type="domain" description="PhoU" evidence="8">
    <location>
        <begin position="18"/>
        <end position="106"/>
    </location>
</feature>
<dbReference type="GO" id="GO:0006817">
    <property type="term" value="P:phosphate ion transport"/>
    <property type="evidence" value="ECO:0007669"/>
    <property type="project" value="UniProtKB-KW"/>
</dbReference>
<comment type="function">
    <text evidence="7">Plays a role in the regulation of phosphate uptake.</text>
</comment>
<evidence type="ECO:0000256" key="2">
    <source>
        <dbReference type="ARBA" id="ARBA00008107"/>
    </source>
</evidence>
<evidence type="ECO:0000256" key="6">
    <source>
        <dbReference type="ARBA" id="ARBA00022592"/>
    </source>
</evidence>
<comment type="caution">
    <text evidence="9">The sequence shown here is derived from an EMBL/GenBank/DDBJ whole genome shotgun (WGS) entry which is preliminary data.</text>
</comment>
<dbReference type="Pfam" id="PF01895">
    <property type="entry name" value="PhoU"/>
    <property type="match status" value="2"/>
</dbReference>
<dbReference type="Proteomes" id="UP000177309">
    <property type="component" value="Unassembled WGS sequence"/>
</dbReference>
<gene>
    <name evidence="9" type="ORF">A2462_05720</name>
</gene>
<accession>A0A1F4TQM9</accession>
<evidence type="ECO:0000256" key="7">
    <source>
        <dbReference type="PIRNR" id="PIRNR003107"/>
    </source>
</evidence>
<sequence length="224" mass="25283">MDKERVFDKEMAELKDMILKMGVMVQGLIHNSIESLKQRNLDLAEQVIKEDKIVDQLELEIDEKCIELIALRQPEASDLRYIMTGTRIVTDLERIGDLAEDIAQRTKVLDGQPFPKPLIDIPKMAKLAQDAVAQVLEAFINRDSNKAKAVWEKEKEIDKLRDQVHDELVELMSKDASTVPTAIPLLLVSRHLERIGDHATNIAEDVIYMVEARVVKHGGVGKAA</sequence>
<dbReference type="Gene3D" id="1.20.58.220">
    <property type="entry name" value="Phosphate transport system protein phou homolog 2, domain 2"/>
    <property type="match status" value="1"/>
</dbReference>
<feature type="domain" description="PhoU" evidence="8">
    <location>
        <begin position="121"/>
        <end position="206"/>
    </location>
</feature>
<dbReference type="FunFam" id="1.20.58.220:FF:000004">
    <property type="entry name" value="Phosphate-specific transport system accessory protein PhoU"/>
    <property type="match status" value="1"/>
</dbReference>
<dbReference type="EMBL" id="MEUI01000012">
    <property type="protein sequence ID" value="OGC34889.1"/>
    <property type="molecule type" value="Genomic_DNA"/>
</dbReference>
<keyword evidence="4 7" id="KW-0813">Transport</keyword>
<dbReference type="InterPro" id="IPR026022">
    <property type="entry name" value="PhoU_dom"/>
</dbReference>
<comment type="subcellular location">
    <subcellularLocation>
        <location evidence="1 7">Cytoplasm</location>
    </subcellularLocation>
</comment>
<evidence type="ECO:0000259" key="8">
    <source>
        <dbReference type="Pfam" id="PF01895"/>
    </source>
</evidence>
<reference evidence="9 10" key="1">
    <citation type="journal article" date="2016" name="Nat. Commun.">
        <title>Thousands of microbial genomes shed light on interconnected biogeochemical processes in an aquifer system.</title>
        <authorList>
            <person name="Anantharaman K."/>
            <person name="Brown C.T."/>
            <person name="Hug L.A."/>
            <person name="Sharon I."/>
            <person name="Castelle C.J."/>
            <person name="Probst A.J."/>
            <person name="Thomas B.C."/>
            <person name="Singh A."/>
            <person name="Wilkins M.J."/>
            <person name="Karaoz U."/>
            <person name="Brodie E.L."/>
            <person name="Williams K.H."/>
            <person name="Hubbard S.S."/>
            <person name="Banfield J.F."/>
        </authorList>
    </citation>
    <scope>NUCLEOTIDE SEQUENCE [LARGE SCALE GENOMIC DNA]</scope>
</reference>
<proteinExistence type="inferred from homology"/>
<dbReference type="PANTHER" id="PTHR42930">
    <property type="entry name" value="PHOSPHATE-SPECIFIC TRANSPORT SYSTEM ACCESSORY PROTEIN PHOU"/>
    <property type="match status" value="1"/>
</dbReference>
<dbReference type="PANTHER" id="PTHR42930:SF3">
    <property type="entry name" value="PHOSPHATE-SPECIFIC TRANSPORT SYSTEM ACCESSORY PROTEIN PHOU"/>
    <property type="match status" value="1"/>
</dbReference>